<feature type="binding site" evidence="5">
    <location>
        <position position="87"/>
    </location>
    <ligand>
        <name>S-adenosyl-L-methionine</name>
        <dbReference type="ChEBI" id="CHEBI:59789"/>
    </ligand>
</feature>
<dbReference type="AlphaFoldDB" id="A0A1L7RDX7"/>
<dbReference type="PANTHER" id="PTHR11727">
    <property type="entry name" value="DIMETHYLADENOSINE TRANSFERASE"/>
    <property type="match status" value="1"/>
</dbReference>
<evidence type="ECO:0000256" key="1">
    <source>
        <dbReference type="ARBA" id="ARBA00022603"/>
    </source>
</evidence>
<dbReference type="InterPro" id="IPR020596">
    <property type="entry name" value="rRNA_Ade_Mease_Trfase_CS"/>
</dbReference>
<reference evidence="7" key="1">
    <citation type="submission" date="2014-07" db="EMBL/GenBank/DDBJ databases">
        <authorList>
            <person name="Zhang J.E."/>
            <person name="Yang H."/>
            <person name="Guo J."/>
            <person name="Deng Z."/>
            <person name="Luo H."/>
            <person name="Luo M."/>
            <person name="Zhao B."/>
        </authorList>
    </citation>
    <scope>NUCLEOTIDE SEQUENCE</scope>
    <source>
        <strain evidence="7">AM4</strain>
    </source>
</reference>
<dbReference type="PANTHER" id="PTHR11727:SF7">
    <property type="entry name" value="DIMETHYLADENOSINE TRANSFERASE-RELATED"/>
    <property type="match status" value="1"/>
</dbReference>
<feature type="binding site" evidence="5">
    <location>
        <position position="41"/>
    </location>
    <ligand>
        <name>S-adenosyl-L-methionine</name>
        <dbReference type="ChEBI" id="CHEBI:59789"/>
    </ligand>
</feature>
<feature type="binding site" evidence="5">
    <location>
        <position position="15"/>
    </location>
    <ligand>
        <name>S-adenosyl-L-methionine</name>
        <dbReference type="ChEBI" id="CHEBI:59789"/>
    </ligand>
</feature>
<dbReference type="GO" id="GO:0005829">
    <property type="term" value="C:cytosol"/>
    <property type="evidence" value="ECO:0007669"/>
    <property type="project" value="TreeGrafter"/>
</dbReference>
<comment type="similarity">
    <text evidence="5">Belongs to the class I-like SAM-binding methyltransferase superfamily. rRNA adenine N(6)-methyltransferase family.</text>
</comment>
<dbReference type="Pfam" id="PF00398">
    <property type="entry name" value="RrnaAD"/>
    <property type="match status" value="1"/>
</dbReference>
<evidence type="ECO:0000256" key="2">
    <source>
        <dbReference type="ARBA" id="ARBA00022679"/>
    </source>
</evidence>
<dbReference type="PROSITE" id="PS01131">
    <property type="entry name" value="RRNA_A_DIMETH"/>
    <property type="match status" value="1"/>
</dbReference>
<proteinExistence type="inferred from homology"/>
<dbReference type="InterPro" id="IPR001737">
    <property type="entry name" value="KsgA/Erm"/>
</dbReference>
<organism evidence="7">
    <name type="scientific">Actinomyces succiniciruminis</name>
    <dbReference type="NCBI Taxonomy" id="1522002"/>
    <lineage>
        <taxon>Bacteria</taxon>
        <taxon>Bacillati</taxon>
        <taxon>Actinomycetota</taxon>
        <taxon>Actinomycetes</taxon>
        <taxon>Actinomycetales</taxon>
        <taxon>Actinomycetaceae</taxon>
        <taxon>Actinomyces</taxon>
    </lineage>
</organism>
<dbReference type="InterPro" id="IPR029063">
    <property type="entry name" value="SAM-dependent_MTases_sf"/>
</dbReference>
<dbReference type="InterPro" id="IPR020598">
    <property type="entry name" value="rRNA_Ade_methylase_Trfase_N"/>
</dbReference>
<keyword evidence="1 5" id="KW-0489">Methyltransferase</keyword>
<name>A0A1L7RDX7_9ACTO</name>
<dbReference type="Gene3D" id="1.10.8.100">
    <property type="entry name" value="Ribosomal RNA adenine dimethylase-like, domain 2"/>
    <property type="match status" value="1"/>
</dbReference>
<protein>
    <submittedName>
        <fullName evidence="7">rRNA adenine N-6-methyltransferase</fullName>
    </submittedName>
</protein>
<gene>
    <name evidence="7" type="ORF">AAM4_2403</name>
</gene>
<evidence type="ECO:0000313" key="7">
    <source>
        <dbReference type="EMBL" id="CED92235.1"/>
    </source>
</evidence>
<evidence type="ECO:0000259" key="6">
    <source>
        <dbReference type="SMART" id="SM00650"/>
    </source>
</evidence>
<evidence type="ECO:0000256" key="3">
    <source>
        <dbReference type="ARBA" id="ARBA00022691"/>
    </source>
</evidence>
<evidence type="ECO:0000256" key="5">
    <source>
        <dbReference type="PROSITE-ProRule" id="PRU01026"/>
    </source>
</evidence>
<dbReference type="Gene3D" id="3.40.50.150">
    <property type="entry name" value="Vaccinia Virus protein VP39"/>
    <property type="match status" value="1"/>
</dbReference>
<dbReference type="PROSITE" id="PS51689">
    <property type="entry name" value="SAM_RNA_A_N6_MT"/>
    <property type="match status" value="1"/>
</dbReference>
<keyword evidence="4 5" id="KW-0694">RNA-binding</keyword>
<dbReference type="SMART" id="SM00650">
    <property type="entry name" value="rADc"/>
    <property type="match status" value="1"/>
</dbReference>
<feature type="binding site" evidence="5">
    <location>
        <position position="103"/>
    </location>
    <ligand>
        <name>S-adenosyl-L-methionine</name>
        <dbReference type="ChEBI" id="CHEBI:59789"/>
    </ligand>
</feature>
<dbReference type="GO" id="GO:0000179">
    <property type="term" value="F:rRNA (adenine-N6,N6-)-dimethyltransferase activity"/>
    <property type="evidence" value="ECO:0007669"/>
    <property type="project" value="UniProtKB-UniRule"/>
</dbReference>
<dbReference type="InterPro" id="IPR023165">
    <property type="entry name" value="rRNA_Ade_diMease-like_C"/>
</dbReference>
<dbReference type="SUPFAM" id="SSF53335">
    <property type="entry name" value="S-adenosyl-L-methionine-dependent methyltransferases"/>
    <property type="match status" value="1"/>
</dbReference>
<keyword evidence="3 5" id="KW-0949">S-adenosyl-L-methionine</keyword>
<dbReference type="EMBL" id="LK995535">
    <property type="protein sequence ID" value="CED92235.1"/>
    <property type="molecule type" value="Genomic_DNA"/>
</dbReference>
<feature type="binding site" evidence="5">
    <location>
        <position position="62"/>
    </location>
    <ligand>
        <name>S-adenosyl-L-methionine</name>
        <dbReference type="ChEBI" id="CHEBI:59789"/>
    </ligand>
</feature>
<dbReference type="GO" id="GO:0003723">
    <property type="term" value="F:RNA binding"/>
    <property type="evidence" value="ECO:0007669"/>
    <property type="project" value="UniProtKB-UniRule"/>
</dbReference>
<accession>A0A1L7RDX7</accession>
<sequence length="260" mass="29372">MGRNRIAQRKRFSQNFLVREGARKLVKYVRDLNGALVYEVGTGGGLVTEYLSNSARWVNSYEIDKHWAQKARSALSSRDNVRVYCADFLQEAAPDDSFIVVGNVPFSITTRVLYWVLNARALESATLLVQDEVARKRCGDYGRWSKLTIESWPTHKWELGVKFPARLFRPEPSVDARIMYICQRKRYLLSGDDLSRYYSLVDIGFEGRGGSLLNSICLAGLVPRRNLAVVASRVGISTDTPVGLVSPEQWLDLVAYLPSM</sequence>
<keyword evidence="2 5" id="KW-0808">Transferase</keyword>
<feature type="domain" description="Ribosomal RNA adenine methylase transferase N-terminal" evidence="6">
    <location>
        <begin position="21"/>
        <end position="185"/>
    </location>
</feature>
<feature type="binding site" evidence="5">
    <location>
        <position position="17"/>
    </location>
    <ligand>
        <name>S-adenosyl-L-methionine</name>
        <dbReference type="ChEBI" id="CHEBI:59789"/>
    </ligand>
</feature>
<evidence type="ECO:0000256" key="4">
    <source>
        <dbReference type="ARBA" id="ARBA00022884"/>
    </source>
</evidence>